<keyword evidence="3" id="KW-1185">Reference proteome</keyword>
<organism evidence="2 3">
    <name type="scientific">Caerostris darwini</name>
    <dbReference type="NCBI Taxonomy" id="1538125"/>
    <lineage>
        <taxon>Eukaryota</taxon>
        <taxon>Metazoa</taxon>
        <taxon>Ecdysozoa</taxon>
        <taxon>Arthropoda</taxon>
        <taxon>Chelicerata</taxon>
        <taxon>Arachnida</taxon>
        <taxon>Araneae</taxon>
        <taxon>Araneomorphae</taxon>
        <taxon>Entelegynae</taxon>
        <taxon>Araneoidea</taxon>
        <taxon>Araneidae</taxon>
        <taxon>Caerostris</taxon>
    </lineage>
</organism>
<feature type="region of interest" description="Disordered" evidence="1">
    <location>
        <begin position="716"/>
        <end position="738"/>
    </location>
</feature>
<name>A0AAV4UFU5_9ARAC</name>
<dbReference type="Proteomes" id="UP001054837">
    <property type="component" value="Unassembled WGS sequence"/>
</dbReference>
<reference evidence="2 3" key="1">
    <citation type="submission" date="2021-06" db="EMBL/GenBank/DDBJ databases">
        <title>Caerostris darwini draft genome.</title>
        <authorList>
            <person name="Kono N."/>
            <person name="Arakawa K."/>
        </authorList>
    </citation>
    <scope>NUCLEOTIDE SEQUENCE [LARGE SCALE GENOMIC DNA]</scope>
</reference>
<evidence type="ECO:0000313" key="3">
    <source>
        <dbReference type="Proteomes" id="UP001054837"/>
    </source>
</evidence>
<dbReference type="EMBL" id="BPLQ01011207">
    <property type="protein sequence ID" value="GIY56626.1"/>
    <property type="molecule type" value="Genomic_DNA"/>
</dbReference>
<accession>A0AAV4UFU5</accession>
<comment type="caution">
    <text evidence="2">The sequence shown here is derived from an EMBL/GenBank/DDBJ whole genome shotgun (WGS) entry which is preliminary data.</text>
</comment>
<dbReference type="AlphaFoldDB" id="A0AAV4UFU5"/>
<sequence>MRDCWVYEMFGLHYIQLQNRENTMTIDTNMRVTRKDVPDYQWQEYLDSSLPDRNGWEPTCSTAPATDTPAVSGCMSRFLPRGRPVRRRRLFPPPLNHYARGVRPQWSTPYYDCGQKWNREQPGVKYCSSPHSNCCDHDSQIDKTSTDKYSRASIKKNRKCRGSLHQPKSTSVAKNCDHSYPGNNKSDWADNAYRNEYFSPSEELPKGHLNLLETSPISVSESSVYSPIDTASQHYQELSCVSLSPNCCGKSRLRDFPQENSRIPFKSPNQDFYSDNGKEDKLSSIIRTTIFEAQEESVTSSCQANQNILLEDGSNNSNSGLRQITCEEFYNYCENSPANVQVSYDTSQNTQDSSKKESSLNDIAVNFTNNIEQETDLYNLMQATDTVEQPATNPVLKFEEQTNCDENIKQSVVIYDPSKTTQCIEGSVPSISEGTINITENVQNSDIIQNSNNSCTISSANDDSVSSLIQQNQLLTDLLSQLISGNIEFQKNSITVLQNSEDQEDSKNSDVKNNLMVLKEDIPDSITNSITSALDLDNGTCSNKPASLRPFFEEDCWIGSCFSTKSSSTKDSENLNAVSIAEVSETLLENKHHSNVNKVEEPNRNSLVEYNVSSPNEVFLSNVELPSTDTDSNHIETTLGSITNYILEDPLDKFTDALISFFKDDDDDDDLLLPCVNPNSVLKVKQPRRKYKQMLKIKTKERRRSKLSPDCRNLRCKSNKKIQSQTPRKDSDTQHEMVMSPKSFSDAQTQVTDEDLLTQFNGRLRSIKKNAETQWEDIHFKHQHKSGEFDTLKKETNMFQKDPQEILKCFNSFLLNENENKNKKESSSNSSSTLLLNLNEEKKLVTKSEMLKIEVVDIGKTKSDSFNPENRNVSDVNSSLSDSAAETLAISYEDSYKAKLSANSKDQSSEDTEDSGSLIDHDSFLTNSKKRCDSTLKTNETYTDDSKTSKLQKSPQHTVAKLTPIQCTSSDRVLRKRKTVNYSEPRPKRIRPQSPTSDRSAEIPCQRRGTEKMIYSTRRKTIS</sequence>
<feature type="region of interest" description="Disordered" evidence="1">
    <location>
        <begin position="901"/>
        <end position="921"/>
    </location>
</feature>
<proteinExistence type="predicted"/>
<feature type="region of interest" description="Disordered" evidence="1">
    <location>
        <begin position="977"/>
        <end position="1023"/>
    </location>
</feature>
<evidence type="ECO:0000313" key="2">
    <source>
        <dbReference type="EMBL" id="GIY56626.1"/>
    </source>
</evidence>
<feature type="region of interest" description="Disordered" evidence="1">
    <location>
        <begin position="939"/>
        <end position="959"/>
    </location>
</feature>
<feature type="region of interest" description="Disordered" evidence="1">
    <location>
        <begin position="156"/>
        <end position="180"/>
    </location>
</feature>
<gene>
    <name evidence="2" type="primary">AVEN_98357_1</name>
    <name evidence="2" type="ORF">CDAR_98331</name>
</gene>
<protein>
    <submittedName>
        <fullName evidence="2">Uncharacterized protein</fullName>
    </submittedName>
</protein>
<evidence type="ECO:0000256" key="1">
    <source>
        <dbReference type="SAM" id="MobiDB-lite"/>
    </source>
</evidence>